<feature type="domain" description="CG-1" evidence="11">
    <location>
        <begin position="47"/>
        <end position="172"/>
    </location>
</feature>
<feature type="region of interest" description="Disordered" evidence="10">
    <location>
        <begin position="951"/>
        <end position="991"/>
    </location>
</feature>
<dbReference type="InterPro" id="IPR002909">
    <property type="entry name" value="IPT_dom"/>
</dbReference>
<dbReference type="PROSITE" id="PS50096">
    <property type="entry name" value="IQ"/>
    <property type="match status" value="1"/>
</dbReference>
<dbReference type="CDD" id="cd23767">
    <property type="entry name" value="IQCD"/>
    <property type="match status" value="1"/>
</dbReference>
<dbReference type="Pfam" id="PF03859">
    <property type="entry name" value="CG-1"/>
    <property type="match status" value="1"/>
</dbReference>
<evidence type="ECO:0000256" key="10">
    <source>
        <dbReference type="SAM" id="MobiDB-lite"/>
    </source>
</evidence>
<dbReference type="Gene3D" id="1.25.40.20">
    <property type="entry name" value="Ankyrin repeat-containing domain"/>
    <property type="match status" value="1"/>
</dbReference>
<dbReference type="InterPro" id="IPR036770">
    <property type="entry name" value="Ankyrin_rpt-contain_sf"/>
</dbReference>
<feature type="compositionally biased region" description="Low complexity" evidence="10">
    <location>
        <begin position="1222"/>
        <end position="1233"/>
    </location>
</feature>
<feature type="compositionally biased region" description="Basic and acidic residues" evidence="10">
    <location>
        <begin position="1467"/>
        <end position="1479"/>
    </location>
</feature>
<dbReference type="SUPFAM" id="SSF81296">
    <property type="entry name" value="E set domains"/>
    <property type="match status" value="1"/>
</dbReference>
<gene>
    <name evidence="12" type="ORF">ACJMK2_007425</name>
</gene>
<dbReference type="InterPro" id="IPR000048">
    <property type="entry name" value="IQ_motif_EF-hand-BS"/>
</dbReference>
<evidence type="ECO:0000256" key="7">
    <source>
        <dbReference type="ARBA" id="ARBA00023163"/>
    </source>
</evidence>
<dbReference type="PROSITE" id="PS51437">
    <property type="entry name" value="CG_1"/>
    <property type="match status" value="1"/>
</dbReference>
<name>A0ABD3VIX1_SINWO</name>
<dbReference type="FunFam" id="2.60.40.10:FF:000089">
    <property type="entry name" value="calmodulin-binding transcription activator 2 isoform X1"/>
    <property type="match status" value="1"/>
</dbReference>
<evidence type="ECO:0000313" key="12">
    <source>
        <dbReference type="EMBL" id="KAL3861390.1"/>
    </source>
</evidence>
<dbReference type="SMART" id="SM00015">
    <property type="entry name" value="IQ"/>
    <property type="match status" value="4"/>
</dbReference>
<dbReference type="Pfam" id="PF01833">
    <property type="entry name" value="TIG"/>
    <property type="match status" value="1"/>
</dbReference>
<keyword evidence="6" id="KW-0010">Activator</keyword>
<dbReference type="Gene3D" id="2.60.40.10">
    <property type="entry name" value="Immunoglobulins"/>
    <property type="match status" value="1"/>
</dbReference>
<keyword evidence="8" id="KW-0539">Nucleus</keyword>
<accession>A0ABD3VIX1</accession>
<dbReference type="PANTHER" id="PTHR23335">
    <property type="entry name" value="CALMODULIN-BINDING TRANSCRIPTION ACTIVATOR CAMTA"/>
    <property type="match status" value="1"/>
</dbReference>
<comment type="subunit">
    <text evidence="9">May interact with calmodulin.</text>
</comment>
<feature type="region of interest" description="Disordered" evidence="10">
    <location>
        <begin position="1452"/>
        <end position="1502"/>
    </location>
</feature>
<dbReference type="EMBL" id="JBJQND010000011">
    <property type="protein sequence ID" value="KAL3861390.1"/>
    <property type="molecule type" value="Genomic_DNA"/>
</dbReference>
<keyword evidence="7" id="KW-0804">Transcription</keyword>
<feature type="region of interest" description="Disordered" evidence="10">
    <location>
        <begin position="1200"/>
        <end position="1249"/>
    </location>
</feature>
<dbReference type="Pfam" id="PF00612">
    <property type="entry name" value="IQ"/>
    <property type="match status" value="2"/>
</dbReference>
<dbReference type="InterPro" id="IPR005559">
    <property type="entry name" value="CG-1_dom"/>
</dbReference>
<evidence type="ECO:0000256" key="8">
    <source>
        <dbReference type="ARBA" id="ARBA00023242"/>
    </source>
</evidence>
<reference evidence="12 13" key="1">
    <citation type="submission" date="2024-11" db="EMBL/GenBank/DDBJ databases">
        <title>Chromosome-level genome assembly of the freshwater bivalve Anodonta woodiana.</title>
        <authorList>
            <person name="Chen X."/>
        </authorList>
    </citation>
    <scope>NUCLEOTIDE SEQUENCE [LARGE SCALE GENOMIC DNA]</scope>
    <source>
        <strain evidence="12">MN2024</strain>
        <tissue evidence="12">Gills</tissue>
    </source>
</reference>
<proteinExistence type="inferred from homology"/>
<keyword evidence="13" id="KW-1185">Reference proteome</keyword>
<evidence type="ECO:0000256" key="4">
    <source>
        <dbReference type="ARBA" id="ARBA00023015"/>
    </source>
</evidence>
<dbReference type="GO" id="GO:0005634">
    <property type="term" value="C:nucleus"/>
    <property type="evidence" value="ECO:0007669"/>
    <property type="project" value="UniProtKB-SubCell"/>
</dbReference>
<feature type="compositionally biased region" description="Polar residues" evidence="10">
    <location>
        <begin position="1204"/>
        <end position="1214"/>
    </location>
</feature>
<dbReference type="InterPro" id="IPR013783">
    <property type="entry name" value="Ig-like_fold"/>
</dbReference>
<evidence type="ECO:0000256" key="9">
    <source>
        <dbReference type="ARBA" id="ARBA00029480"/>
    </source>
</evidence>
<evidence type="ECO:0000259" key="11">
    <source>
        <dbReference type="PROSITE" id="PS51437"/>
    </source>
</evidence>
<dbReference type="Proteomes" id="UP001634394">
    <property type="component" value="Unassembled WGS sequence"/>
</dbReference>
<keyword evidence="4" id="KW-0805">Transcription regulation</keyword>
<dbReference type="Gene3D" id="1.20.5.190">
    <property type="match status" value="2"/>
</dbReference>
<evidence type="ECO:0000256" key="6">
    <source>
        <dbReference type="ARBA" id="ARBA00023159"/>
    </source>
</evidence>
<protein>
    <recommendedName>
        <fullName evidence="11">CG-1 domain-containing protein</fullName>
    </recommendedName>
</protein>
<comment type="similarity">
    <text evidence="2">Belongs to the CAMTA family.</text>
</comment>
<dbReference type="SMART" id="SM01076">
    <property type="entry name" value="CG-1"/>
    <property type="match status" value="1"/>
</dbReference>
<dbReference type="PANTHER" id="PTHR23335:SF1">
    <property type="entry name" value="CALMODULIN-BINDING TRANSCRIPTION ACTIVATOR, ISOFORM F"/>
    <property type="match status" value="1"/>
</dbReference>
<evidence type="ECO:0000256" key="5">
    <source>
        <dbReference type="ARBA" id="ARBA00023043"/>
    </source>
</evidence>
<organism evidence="12 13">
    <name type="scientific">Sinanodonta woodiana</name>
    <name type="common">Chinese pond mussel</name>
    <name type="synonym">Anodonta woodiana</name>
    <dbReference type="NCBI Taxonomy" id="1069815"/>
    <lineage>
        <taxon>Eukaryota</taxon>
        <taxon>Metazoa</taxon>
        <taxon>Spiralia</taxon>
        <taxon>Lophotrochozoa</taxon>
        <taxon>Mollusca</taxon>
        <taxon>Bivalvia</taxon>
        <taxon>Autobranchia</taxon>
        <taxon>Heteroconchia</taxon>
        <taxon>Palaeoheterodonta</taxon>
        <taxon>Unionida</taxon>
        <taxon>Unionoidea</taxon>
        <taxon>Unionidae</taxon>
        <taxon>Unioninae</taxon>
        <taxon>Sinanodonta</taxon>
    </lineage>
</organism>
<feature type="region of interest" description="Disordered" evidence="10">
    <location>
        <begin position="1139"/>
        <end position="1180"/>
    </location>
</feature>
<evidence type="ECO:0000256" key="1">
    <source>
        <dbReference type="ARBA" id="ARBA00004123"/>
    </source>
</evidence>
<comment type="subcellular location">
    <subcellularLocation>
        <location evidence="1">Nucleus</location>
    </subcellularLocation>
</comment>
<sequence>MDGSVATALVTNTSMTSTASLSQTNNATEISNDSCTTLPKQLEDIPVAMEFPKVRQRWNTNEEIASILIAFDKHKEWQQRELKVRPPTGSMLLFNRNQVRYRKDGYCWKRRKDGKTIREDHMKLKVQGVECIYGSYVHSAILNTFHRRCYWLLQNPDIVLVHYLNVPYPNNTKLSLPTLSFAKEKKEWTKEEMMEQLQPMFTSEFQEATKQNQVEEMISTLLQQLIENPDGKRTSGGSCSSDYDKVCPHAKCVKVPQHHYTTSQIKQDGSQPAITCNLLSILQQGCQNGNGPIGQNNQTLPHGSNSNLLVLQSSEQAGPVGDLRQTPLMLNLGSISNYDQFIPVNGQMTTAQVSVLTKTLSLAQLSSCSNSSNTQLVGCHQVTSQIVTGHPVFSASDVKLDSNTPHFKDDCSRVQIQPACTSTHFNGVNMASAVTSIPVSMPHMCNGNPGIIPVVDNTGHRNACNISLPDFTDLSQNIPTSNGASFQMNPMSAVNCDQTDIASDSLQNICSLEDSLDGLHASLSPSDLNLDNLCSLELPDIEKICGDLNTANSDVNNDQDGSQHVLSNSNTMDNIVFSNCNSIDNIPTVTQSHTNRGQISCHQSQGISPVSMGEQGCCPAGRAAVTSVGNMSSPSYQCNTDSSPHQMKTVNNIAVITDFTPDWSYTEGQTKILVTGPWYSTSSTYSVLLDGKVVGCTLVQPGVLRCFVPAHEPGLVTLQISCDGTVISNMVAFEYKENPKITNITDMPASERKDWFSISDDQLRNLLIKKIELIEKALALSGPRLLFAENYARCKDTVLLQDLIFNHIQCIRKATWVKHESFSRTLDSMGLTLLHIAAGFGFQKLVNTLVQWRSESPSWHLEHEVDTQKQDNNGCTPFMWACAKGHFEAAVSLYHWNKAATSVYNRDGFLPLTVARQHGHHDLANHIENLQTSCSISSSVFSGEGMLNTTRKFSSRSPMSVSPGKPGSLKPSATTSVSETNFSNQFKPPEAACSSKENSLVNLEINSPTSQINTREKIVRRQSEQSIKGRANRAKLKKRLSMDLLPSDMEPASYSTTSDFQRPIREANSEPHLVLNMEHLTRESNPMLSDHSRDLSSPDMLMQMDMSPHLEKLGLEGITPLSQDVVTFAGSLLIQMETSDDLSERSDSPFIDVEKVTSDEDDVRSCQKSQDWQSTNCEGTDEAKHQMVTLAKQIIAAMPAHIKSSPSEPENQTLRQERERSSSYSSVPSQPSPHASSYGEDSGISTPMRDGLAFDEYRYADLGTPASSLSPDSTCLHSPYSPYSFQLDSPPPTTAEFTEYFNAPATFMEKDFSQLTLSDQEQRKLYEAAKVIQSAYRMYRNKQHQQQRQNKEIEAAILIQSYYRRYKQYAYYKKMTQAAVLIQSQFRSYYAQKRFKKSRDAAVVIQNQYRSYKEHERLKKGGNKSVTQRYRSHYQRKLAGSAEGSTRMVQVVQDTPEGSPTDASTTHTEECPQDTEKLELAAQPGETTEPEINPTEYSEEEK</sequence>
<keyword evidence="5" id="KW-0040">ANK repeat</keyword>
<dbReference type="InterPro" id="IPR027417">
    <property type="entry name" value="P-loop_NTPase"/>
</dbReference>
<feature type="compositionally biased region" description="Polar residues" evidence="10">
    <location>
        <begin position="971"/>
        <end position="986"/>
    </location>
</feature>
<feature type="compositionally biased region" description="Polar residues" evidence="10">
    <location>
        <begin position="1166"/>
        <end position="1178"/>
    </location>
</feature>
<feature type="compositionally biased region" description="Basic and acidic residues" evidence="10">
    <location>
        <begin position="1142"/>
        <end position="1158"/>
    </location>
</feature>
<feature type="compositionally biased region" description="Polar residues" evidence="10">
    <location>
        <begin position="951"/>
        <end position="960"/>
    </location>
</feature>
<comment type="caution">
    <text evidence="12">The sequence shown here is derived from an EMBL/GenBank/DDBJ whole genome shotgun (WGS) entry which is preliminary data.</text>
</comment>
<dbReference type="SUPFAM" id="SSF48403">
    <property type="entry name" value="Ankyrin repeat"/>
    <property type="match status" value="1"/>
</dbReference>
<feature type="compositionally biased region" description="Polar residues" evidence="10">
    <location>
        <begin position="1452"/>
        <end position="1466"/>
    </location>
</feature>
<evidence type="ECO:0000256" key="3">
    <source>
        <dbReference type="ARBA" id="ARBA00022737"/>
    </source>
</evidence>
<dbReference type="SUPFAM" id="SSF52540">
    <property type="entry name" value="P-loop containing nucleoside triphosphate hydrolases"/>
    <property type="match status" value="1"/>
</dbReference>
<keyword evidence="3" id="KW-0677">Repeat</keyword>
<evidence type="ECO:0000256" key="2">
    <source>
        <dbReference type="ARBA" id="ARBA00008267"/>
    </source>
</evidence>
<dbReference type="InterPro" id="IPR014756">
    <property type="entry name" value="Ig_E-set"/>
</dbReference>
<evidence type="ECO:0000313" key="13">
    <source>
        <dbReference type="Proteomes" id="UP001634394"/>
    </source>
</evidence>